<accession>A0A0C9UCA7</accession>
<dbReference type="Pfam" id="PF06985">
    <property type="entry name" value="HET"/>
    <property type="match status" value="1"/>
</dbReference>
<gene>
    <name evidence="2" type="ORF">M422DRAFT_230094</name>
</gene>
<sequence length="780" mass="88539">MTSFEIQPVLATGVDEMISMSFTPPAPQRKFADKVQTAVPPPGGFIMPEILPADFSLAKPGDALCSICEKLELTPRRFVLIKGEDEDADRDQMMVERGEIALGRVGEMKKKQHCPLCRLVLVALGPGIRSFEDGVGIKMSWNVEGFYINGSYAPQIRILRPSAESLSGDAIGGVGEGLNFFPEITILANDAPKRFKQLLPRLVPDQIDFAMVRNWLLMCDTAHGYRCERPSFGEALGETMEDPTVDIVGFRLIDTARNCIMLASGLPECKYVTLSYVWGKLAMRLETTTQNLAELEKPGALLKPEYLRQIPMTIQDAMQLVRQLGLRYLWVDILCIIQDDIGPGGSKMEQTAKMDIVYSAAYLTIIAGSGDNANAGLPGVRLGTRGVGQPVEELAPGFRLGFKQKFQDYIPGTVYYTRGWTYQEQRFARRSLTFIGGQVVYRCQGNEQWREDVVCEELCGRDDFSQNKGDDLADIGSIEGTIQSYVPLSLTDETDLYHAFAGLTRTLRRLYDLILVHGMPDVYFDWYFLWDSLKAPQKRRNIAPSWSWAGWYGESWSHIWDWYSRSIPKIRAALKQRTWIIWYQRKANDSEEFIRVWTPEGQIEGQTNFYGGPIQNRFPVHCSQTRPMPRKLKDGPKYLEDSHNPRPGSGVLQFWTISLFFDLAEPTSQDSRKEYQLDRDKRTRAGMFGRDGEEIGTVLLDPAWYATRVPGRHEFILLCEGRDTRPERGQEDGKKGWLYKAMLLEWHGEWAERVTIASIRKKKVTQALNPGLQWKEIILG</sequence>
<name>A0A0C9UCA7_SPHS4</name>
<evidence type="ECO:0000313" key="2">
    <source>
        <dbReference type="EMBL" id="KIJ40738.1"/>
    </source>
</evidence>
<protein>
    <recommendedName>
        <fullName evidence="1">Heterokaryon incompatibility domain-containing protein</fullName>
    </recommendedName>
</protein>
<dbReference type="PANTHER" id="PTHR33112">
    <property type="entry name" value="DOMAIN PROTEIN, PUTATIVE-RELATED"/>
    <property type="match status" value="1"/>
</dbReference>
<keyword evidence="3" id="KW-1185">Reference proteome</keyword>
<dbReference type="InterPro" id="IPR010730">
    <property type="entry name" value="HET"/>
</dbReference>
<proteinExistence type="predicted"/>
<organism evidence="2 3">
    <name type="scientific">Sphaerobolus stellatus (strain SS14)</name>
    <dbReference type="NCBI Taxonomy" id="990650"/>
    <lineage>
        <taxon>Eukaryota</taxon>
        <taxon>Fungi</taxon>
        <taxon>Dikarya</taxon>
        <taxon>Basidiomycota</taxon>
        <taxon>Agaricomycotina</taxon>
        <taxon>Agaricomycetes</taxon>
        <taxon>Phallomycetidae</taxon>
        <taxon>Geastrales</taxon>
        <taxon>Sphaerobolaceae</taxon>
        <taxon>Sphaerobolus</taxon>
    </lineage>
</organism>
<evidence type="ECO:0000313" key="3">
    <source>
        <dbReference type="Proteomes" id="UP000054279"/>
    </source>
</evidence>
<dbReference type="EMBL" id="KN837142">
    <property type="protein sequence ID" value="KIJ40738.1"/>
    <property type="molecule type" value="Genomic_DNA"/>
</dbReference>
<dbReference type="OrthoDB" id="5125733at2759"/>
<dbReference type="PANTHER" id="PTHR33112:SF12">
    <property type="entry name" value="HETEROKARYON INCOMPATIBILITY DOMAIN-CONTAINING PROTEIN"/>
    <property type="match status" value="1"/>
</dbReference>
<dbReference type="Proteomes" id="UP000054279">
    <property type="component" value="Unassembled WGS sequence"/>
</dbReference>
<feature type="domain" description="Heterokaryon incompatibility" evidence="1">
    <location>
        <begin position="271"/>
        <end position="424"/>
    </location>
</feature>
<evidence type="ECO:0000259" key="1">
    <source>
        <dbReference type="Pfam" id="PF06985"/>
    </source>
</evidence>
<dbReference type="HOGENOM" id="CLU_003953_5_2_1"/>
<reference evidence="2 3" key="1">
    <citation type="submission" date="2014-06" db="EMBL/GenBank/DDBJ databases">
        <title>Evolutionary Origins and Diversification of the Mycorrhizal Mutualists.</title>
        <authorList>
            <consortium name="DOE Joint Genome Institute"/>
            <consortium name="Mycorrhizal Genomics Consortium"/>
            <person name="Kohler A."/>
            <person name="Kuo A."/>
            <person name="Nagy L.G."/>
            <person name="Floudas D."/>
            <person name="Copeland A."/>
            <person name="Barry K.W."/>
            <person name="Cichocki N."/>
            <person name="Veneault-Fourrey C."/>
            <person name="LaButti K."/>
            <person name="Lindquist E.A."/>
            <person name="Lipzen A."/>
            <person name="Lundell T."/>
            <person name="Morin E."/>
            <person name="Murat C."/>
            <person name="Riley R."/>
            <person name="Ohm R."/>
            <person name="Sun H."/>
            <person name="Tunlid A."/>
            <person name="Henrissat B."/>
            <person name="Grigoriev I.V."/>
            <person name="Hibbett D.S."/>
            <person name="Martin F."/>
        </authorList>
    </citation>
    <scope>NUCLEOTIDE SEQUENCE [LARGE SCALE GENOMIC DNA]</scope>
    <source>
        <strain evidence="2 3">SS14</strain>
    </source>
</reference>
<dbReference type="AlphaFoldDB" id="A0A0C9UCA7"/>